<gene>
    <name evidence="2" type="ORF">HNR59_001234</name>
</gene>
<dbReference type="Proteomes" id="UP000533306">
    <property type="component" value="Unassembled WGS sequence"/>
</dbReference>
<dbReference type="AlphaFoldDB" id="A0A7W9S0X9"/>
<reference evidence="2 3" key="1">
    <citation type="submission" date="2020-08" db="EMBL/GenBank/DDBJ databases">
        <title>Genomic Encyclopedia of Type Strains, Phase IV (KMG-IV): sequencing the most valuable type-strain genomes for metagenomic binning, comparative biology and taxonomic classification.</title>
        <authorList>
            <person name="Goeker M."/>
        </authorList>
    </citation>
    <scope>NUCLEOTIDE SEQUENCE [LARGE SCALE GENOMIC DNA]</scope>
    <source>
        <strain evidence="2 3">DSM 11099</strain>
    </source>
</reference>
<keyword evidence="3" id="KW-1185">Reference proteome</keyword>
<evidence type="ECO:0000313" key="2">
    <source>
        <dbReference type="EMBL" id="MBB6011889.1"/>
    </source>
</evidence>
<proteinExistence type="predicted"/>
<dbReference type="InterPro" id="IPR056079">
    <property type="entry name" value="DUF7662"/>
</dbReference>
<evidence type="ECO:0000313" key="3">
    <source>
        <dbReference type="Proteomes" id="UP000533306"/>
    </source>
</evidence>
<comment type="caution">
    <text evidence="2">The sequence shown here is derived from an EMBL/GenBank/DDBJ whole genome shotgun (WGS) entry which is preliminary data.</text>
</comment>
<dbReference type="EMBL" id="JACHEU010000001">
    <property type="protein sequence ID" value="MBB6011889.1"/>
    <property type="molecule type" value="Genomic_DNA"/>
</dbReference>
<accession>A0A7W9S0X9</accession>
<sequence>MSKYDPWRDHLTNHRADIVTMSFDELDELAHLPPSSRTYAEWWSNEDIRTTTHSQCKSWQAAGFKAEVDLVRETVTFRRGS</sequence>
<protein>
    <recommendedName>
        <fullName evidence="1">DUF7662 domain-containing protein</fullName>
    </recommendedName>
</protein>
<evidence type="ECO:0000259" key="1">
    <source>
        <dbReference type="Pfam" id="PF24698"/>
    </source>
</evidence>
<feature type="domain" description="DUF7662" evidence="1">
    <location>
        <begin position="6"/>
        <end position="79"/>
    </location>
</feature>
<dbReference type="Pfam" id="PF24698">
    <property type="entry name" value="DUF7662"/>
    <property type="match status" value="1"/>
</dbReference>
<organism evidence="2 3">
    <name type="scientific">Aquamicrobium lusatiense</name>
    <dbReference type="NCBI Taxonomy" id="89772"/>
    <lineage>
        <taxon>Bacteria</taxon>
        <taxon>Pseudomonadati</taxon>
        <taxon>Pseudomonadota</taxon>
        <taxon>Alphaproteobacteria</taxon>
        <taxon>Hyphomicrobiales</taxon>
        <taxon>Phyllobacteriaceae</taxon>
        <taxon>Aquamicrobium</taxon>
    </lineage>
</organism>
<name>A0A7W9S0X9_9HYPH</name>